<feature type="domain" description="AB hydrolase-1" evidence="14">
    <location>
        <begin position="36"/>
        <end position="297"/>
    </location>
</feature>
<dbReference type="EC" id="3.4.11.5" evidence="4 11"/>
<evidence type="ECO:0000256" key="6">
    <source>
        <dbReference type="ARBA" id="ARBA00022438"/>
    </source>
</evidence>
<accession>A0A1I1EMU8</accession>
<dbReference type="InterPro" id="IPR005944">
    <property type="entry name" value="Pro_iminopeptidase"/>
</dbReference>
<evidence type="ECO:0000256" key="1">
    <source>
        <dbReference type="ARBA" id="ARBA00001585"/>
    </source>
</evidence>
<dbReference type="Pfam" id="PF00561">
    <property type="entry name" value="Abhydrolase_1"/>
    <property type="match status" value="1"/>
</dbReference>
<dbReference type="PRINTS" id="PR00111">
    <property type="entry name" value="ABHYDROLASE"/>
</dbReference>
<dbReference type="NCBIfam" id="TIGR01249">
    <property type="entry name" value="pro_imino_pep_1"/>
    <property type="match status" value="1"/>
</dbReference>
<keyword evidence="16" id="KW-1185">Reference proteome</keyword>
<proteinExistence type="inferred from homology"/>
<evidence type="ECO:0000256" key="12">
    <source>
        <dbReference type="PIRSR" id="PIRSR006431-1"/>
    </source>
</evidence>
<evidence type="ECO:0000256" key="3">
    <source>
        <dbReference type="ARBA" id="ARBA00010088"/>
    </source>
</evidence>
<evidence type="ECO:0000256" key="9">
    <source>
        <dbReference type="ARBA" id="ARBA00022801"/>
    </source>
</evidence>
<evidence type="ECO:0000256" key="13">
    <source>
        <dbReference type="RuleBase" id="RU003421"/>
    </source>
</evidence>
<dbReference type="PIRSF" id="PIRSF006431">
    <property type="entry name" value="Pept_S33"/>
    <property type="match status" value="1"/>
</dbReference>
<dbReference type="SUPFAM" id="SSF53474">
    <property type="entry name" value="alpha/beta-Hydrolases"/>
    <property type="match status" value="1"/>
</dbReference>
<evidence type="ECO:0000256" key="8">
    <source>
        <dbReference type="ARBA" id="ARBA00022670"/>
    </source>
</evidence>
<evidence type="ECO:0000256" key="5">
    <source>
        <dbReference type="ARBA" id="ARBA00021843"/>
    </source>
</evidence>
<organism evidence="15 16">
    <name type="scientific">Pseudoalteromonas denitrificans DSM 6059</name>
    <dbReference type="NCBI Taxonomy" id="1123010"/>
    <lineage>
        <taxon>Bacteria</taxon>
        <taxon>Pseudomonadati</taxon>
        <taxon>Pseudomonadota</taxon>
        <taxon>Gammaproteobacteria</taxon>
        <taxon>Alteromonadales</taxon>
        <taxon>Pseudoalteromonadaceae</taxon>
        <taxon>Pseudoalteromonas</taxon>
    </lineage>
</organism>
<dbReference type="InterPro" id="IPR029058">
    <property type="entry name" value="AB_hydrolase_fold"/>
</dbReference>
<gene>
    <name evidence="15" type="ORF">SAMN02745724_00338</name>
</gene>
<dbReference type="EMBL" id="FOLO01000002">
    <property type="protein sequence ID" value="SFB87986.1"/>
    <property type="molecule type" value="Genomic_DNA"/>
</dbReference>
<comment type="subcellular location">
    <subcellularLocation>
        <location evidence="2 11">Cytoplasm</location>
    </subcellularLocation>
</comment>
<dbReference type="AlphaFoldDB" id="A0A1I1EMU8"/>
<evidence type="ECO:0000256" key="11">
    <source>
        <dbReference type="PIRNR" id="PIRNR006431"/>
    </source>
</evidence>
<comment type="similarity">
    <text evidence="3 11 13">Belongs to the peptidase S33 family.</text>
</comment>
<evidence type="ECO:0000259" key="14">
    <source>
        <dbReference type="Pfam" id="PF00561"/>
    </source>
</evidence>
<reference evidence="15 16" key="1">
    <citation type="submission" date="2016-10" db="EMBL/GenBank/DDBJ databases">
        <authorList>
            <person name="de Groot N.N."/>
        </authorList>
    </citation>
    <scope>NUCLEOTIDE SEQUENCE [LARGE SCALE GENOMIC DNA]</scope>
    <source>
        <strain evidence="15 16">DSM 6059</strain>
    </source>
</reference>
<dbReference type="OrthoDB" id="9796770at2"/>
<dbReference type="GO" id="GO:0004177">
    <property type="term" value="F:aminopeptidase activity"/>
    <property type="evidence" value="ECO:0007669"/>
    <property type="project" value="UniProtKB-UniRule"/>
</dbReference>
<evidence type="ECO:0000256" key="10">
    <source>
        <dbReference type="ARBA" id="ARBA00029605"/>
    </source>
</evidence>
<feature type="active site" description="Nucleophile" evidence="12">
    <location>
        <position position="110"/>
    </location>
</feature>
<sequence>MNDFYPEITPFQEFLLDVGDDHQIYVEQCGNPQGQAVLFIHGGPGGGCSQNDRRFFDPQKYHIILFDQRGCGRSKPHGSLNKNETQYLVSDIEKIRTKLEIENWHVFGGSWGSTLSLVYAQTHPDKVSSLVLRGIYLARPEDTNWTFSGGGATRLFPDYWQAYLDALPQSQTDPSIKASYAVMIGEDKEAAMKVAKAWAQWEIHCCTLIPDEAFVADKTDDESCWSLARHEAHYMVNDCFLIENQILDNCDKIAHIPTVIVHGRYDVVCPFDNAWQLHKKLPLSELKASENAGHASVEPATKHHLIAATQKMLTL</sequence>
<dbReference type="PANTHER" id="PTHR43722">
    <property type="entry name" value="PROLINE IMINOPEPTIDASE"/>
    <property type="match status" value="1"/>
</dbReference>
<dbReference type="Proteomes" id="UP000198862">
    <property type="component" value="Unassembled WGS sequence"/>
</dbReference>
<dbReference type="GO" id="GO:0006508">
    <property type="term" value="P:proteolysis"/>
    <property type="evidence" value="ECO:0007669"/>
    <property type="project" value="UniProtKB-KW"/>
</dbReference>
<feature type="active site" evidence="12">
    <location>
        <position position="266"/>
    </location>
</feature>
<dbReference type="Gene3D" id="3.40.50.1820">
    <property type="entry name" value="alpha/beta hydrolase"/>
    <property type="match status" value="1"/>
</dbReference>
<dbReference type="RefSeq" id="WP_091979246.1">
    <property type="nucleotide sequence ID" value="NZ_FOLO01000002.1"/>
</dbReference>
<evidence type="ECO:0000313" key="15">
    <source>
        <dbReference type="EMBL" id="SFB87986.1"/>
    </source>
</evidence>
<keyword evidence="6 11" id="KW-0031">Aminopeptidase</keyword>
<comment type="catalytic activity">
    <reaction evidence="1 11 13">
        <text>Release of N-terminal proline from a peptide.</text>
        <dbReference type="EC" id="3.4.11.5"/>
    </reaction>
</comment>
<evidence type="ECO:0000256" key="4">
    <source>
        <dbReference type="ARBA" id="ARBA00012568"/>
    </source>
</evidence>
<dbReference type="PANTHER" id="PTHR43722:SF1">
    <property type="entry name" value="PROLINE IMINOPEPTIDASE"/>
    <property type="match status" value="1"/>
</dbReference>
<dbReference type="PRINTS" id="PR00793">
    <property type="entry name" value="PROAMNOPTASE"/>
</dbReference>
<dbReference type="GO" id="GO:0005737">
    <property type="term" value="C:cytoplasm"/>
    <property type="evidence" value="ECO:0007669"/>
    <property type="project" value="UniProtKB-SubCell"/>
</dbReference>
<evidence type="ECO:0000313" key="16">
    <source>
        <dbReference type="Proteomes" id="UP000198862"/>
    </source>
</evidence>
<protein>
    <recommendedName>
        <fullName evidence="5 11">Proline iminopeptidase</fullName>
        <shortName evidence="11">PIP</shortName>
        <ecNumber evidence="4 11">3.4.11.5</ecNumber>
    </recommendedName>
    <alternativeName>
        <fullName evidence="10 11">Prolyl aminopeptidase</fullName>
    </alternativeName>
</protein>
<feature type="active site" description="Proton donor" evidence="12">
    <location>
        <position position="294"/>
    </location>
</feature>
<dbReference type="STRING" id="1123010.SAMN02745724_00338"/>
<keyword evidence="8 11" id="KW-0645">Protease</keyword>
<name>A0A1I1EMU8_9GAMM</name>
<evidence type="ECO:0000256" key="2">
    <source>
        <dbReference type="ARBA" id="ARBA00004496"/>
    </source>
</evidence>
<dbReference type="InterPro" id="IPR000073">
    <property type="entry name" value="AB_hydrolase_1"/>
</dbReference>
<keyword evidence="7 11" id="KW-0963">Cytoplasm</keyword>
<keyword evidence="9 11" id="KW-0378">Hydrolase</keyword>
<evidence type="ECO:0000256" key="7">
    <source>
        <dbReference type="ARBA" id="ARBA00022490"/>
    </source>
</evidence>
<dbReference type="InterPro" id="IPR002410">
    <property type="entry name" value="Peptidase_S33"/>
</dbReference>